<keyword evidence="2" id="KW-0472">Membrane</keyword>
<feature type="compositionally biased region" description="Polar residues" evidence="1">
    <location>
        <begin position="907"/>
        <end position="917"/>
    </location>
</feature>
<dbReference type="AlphaFoldDB" id="A0AAD5TTG3"/>
<evidence type="ECO:0000313" key="3">
    <source>
        <dbReference type="EMBL" id="KAJ3182065.1"/>
    </source>
</evidence>
<feature type="region of interest" description="Disordered" evidence="1">
    <location>
        <begin position="1"/>
        <end position="20"/>
    </location>
</feature>
<feature type="compositionally biased region" description="Basic and acidic residues" evidence="1">
    <location>
        <begin position="1"/>
        <end position="16"/>
    </location>
</feature>
<keyword evidence="4" id="KW-1185">Reference proteome</keyword>
<name>A0AAD5TTG3_9FUNG</name>
<protein>
    <submittedName>
        <fullName evidence="3">Uncharacterized protein</fullName>
    </submittedName>
</protein>
<feature type="transmembrane region" description="Helical" evidence="2">
    <location>
        <begin position="469"/>
        <end position="491"/>
    </location>
</feature>
<reference evidence="3" key="1">
    <citation type="submission" date="2020-05" db="EMBL/GenBank/DDBJ databases">
        <title>Phylogenomic resolution of chytrid fungi.</title>
        <authorList>
            <person name="Stajich J.E."/>
            <person name="Amses K."/>
            <person name="Simmons R."/>
            <person name="Seto K."/>
            <person name="Myers J."/>
            <person name="Bonds A."/>
            <person name="Quandt C.A."/>
            <person name="Barry K."/>
            <person name="Liu P."/>
            <person name="Grigoriev I."/>
            <person name="Longcore J.E."/>
            <person name="James T.Y."/>
        </authorList>
    </citation>
    <scope>NUCLEOTIDE SEQUENCE</scope>
    <source>
        <strain evidence="3">JEL0379</strain>
    </source>
</reference>
<keyword evidence="2" id="KW-0812">Transmembrane</keyword>
<sequence>MADVENPRDHGEHLKTGSDFSPATLATEARKSARIKGWRLPLWAVLLGTFISIIGVIVIPAFEIFITNAHSNVEDTAQVILELSASKCVGDIEALLVKFEAVAHGFGKRPSTTEVIANALAGAQLQDQVLNTLDWPREFAFLMSESYPVTTIACLGNSGPNPTSVVQAAMDFIPEVPPIMYPDNCIAAGISTCLYYTNLTFTFDYMDTTTLADGGLTYWKFILDEKGLLSPAWLRAGIYNSETDPATKAFIGSPDPRVPIKYLYFYPNFYPVAEDPNYQIMQAPNPIHENGSQWHVEKLQGTTILYGSVSKLIYQDDRQDVTPTHACQAGGDIATSLGPFLTASVPSAGGVVFLYDTKIDPEATPNTTAGAMIASSVPGSFISSDGIRYTCASSPSALISNVGNFLLRTDPTLDFAGTQTFKTDLAGRTWYIATQRLDVDTVGNAWIVVVAFPREDFFAAIDRSIQQNVIIVSCLVSAAVLLVIVLSFAFTMPLSKLVARMEEVSQMRFSSLSDKTLEARSFVREIAFLEEKFHLMVQAFAAGIKKNAGLLTANSSRHQAPPNTGSMPGTNAPEGQKVPDTTEKENDKPTNAHNSVNMAHLSPLPQSHYYEDPRRAPIFADPYGRSYTMIAPGPVWCPPPPPMPMQFEPAGPGPAAGQLTFYTGPVGAPAGAYGYAPQLAEPLPFGPGDSGMAFYAPPPPPPDAGGAGYVYGPTTYEPRPYGPGPGGRASNAGMAMGMGMGMSMGMGGRSGYGVHDGGPAPEPTWERKDRIKSSYGNTGGQRPTHDYPPDPDVRGFDEYKKKWDELERHKRFDKDVVGWGPTPRIEFDPLLMWDTPEISQAKMKREPGIKSEPVEYSYDKYTHDRSVRFQSDNHVPPAYDEEHIPSPAAAVGSHGRAGDERDRSVSPPAQRNPQRQFSYPYRSFDNSASGHGFSHEAHDNPEWDHRFAQGSRFV</sequence>
<feature type="compositionally biased region" description="Basic and acidic residues" evidence="1">
    <location>
        <begin position="933"/>
        <end position="947"/>
    </location>
</feature>
<keyword evidence="2" id="KW-1133">Transmembrane helix</keyword>
<comment type="caution">
    <text evidence="3">The sequence shown here is derived from an EMBL/GenBank/DDBJ whole genome shotgun (WGS) entry which is preliminary data.</text>
</comment>
<feature type="region of interest" description="Disordered" evidence="1">
    <location>
        <begin position="554"/>
        <end position="598"/>
    </location>
</feature>
<feature type="compositionally biased region" description="Polar residues" evidence="1">
    <location>
        <begin position="554"/>
        <end position="569"/>
    </location>
</feature>
<accession>A0AAD5TTG3</accession>
<feature type="compositionally biased region" description="Basic and acidic residues" evidence="1">
    <location>
        <begin position="783"/>
        <end position="793"/>
    </location>
</feature>
<dbReference type="EMBL" id="JADGJQ010000010">
    <property type="protein sequence ID" value="KAJ3182065.1"/>
    <property type="molecule type" value="Genomic_DNA"/>
</dbReference>
<gene>
    <name evidence="3" type="ORF">HDU87_000409</name>
</gene>
<evidence type="ECO:0000313" key="4">
    <source>
        <dbReference type="Proteomes" id="UP001212152"/>
    </source>
</evidence>
<evidence type="ECO:0000256" key="1">
    <source>
        <dbReference type="SAM" id="MobiDB-lite"/>
    </source>
</evidence>
<feature type="transmembrane region" description="Helical" evidence="2">
    <location>
        <begin position="40"/>
        <end position="62"/>
    </location>
</feature>
<proteinExistence type="predicted"/>
<dbReference type="Proteomes" id="UP001212152">
    <property type="component" value="Unassembled WGS sequence"/>
</dbReference>
<feature type="region of interest" description="Disordered" evidence="1">
    <location>
        <begin position="755"/>
        <end position="793"/>
    </location>
</feature>
<organism evidence="3 4">
    <name type="scientific">Geranomyces variabilis</name>
    <dbReference type="NCBI Taxonomy" id="109894"/>
    <lineage>
        <taxon>Eukaryota</taxon>
        <taxon>Fungi</taxon>
        <taxon>Fungi incertae sedis</taxon>
        <taxon>Chytridiomycota</taxon>
        <taxon>Chytridiomycota incertae sedis</taxon>
        <taxon>Chytridiomycetes</taxon>
        <taxon>Spizellomycetales</taxon>
        <taxon>Powellomycetaceae</taxon>
        <taxon>Geranomyces</taxon>
    </lineage>
</organism>
<evidence type="ECO:0000256" key="2">
    <source>
        <dbReference type="SAM" id="Phobius"/>
    </source>
</evidence>
<feature type="region of interest" description="Disordered" evidence="1">
    <location>
        <begin position="870"/>
        <end position="954"/>
    </location>
</feature>
<feature type="compositionally biased region" description="Basic and acidic residues" evidence="1">
    <location>
        <begin position="580"/>
        <end position="590"/>
    </location>
</feature>